<dbReference type="GO" id="GO:0046983">
    <property type="term" value="F:protein dimerization activity"/>
    <property type="evidence" value="ECO:0007669"/>
    <property type="project" value="InterPro"/>
</dbReference>
<gene>
    <name evidence="1" type="ORF">HUG15_19180</name>
</gene>
<dbReference type="GO" id="GO:0043937">
    <property type="term" value="P:regulation of sporulation"/>
    <property type="evidence" value="ECO:0007669"/>
    <property type="project" value="InterPro"/>
</dbReference>
<keyword evidence="2" id="KW-1185">Reference proteome</keyword>
<dbReference type="KEGG" id="scia:HUG15_19180"/>
<proteinExistence type="predicted"/>
<organism evidence="1 2">
    <name type="scientific">Salicibibacter cibarius</name>
    <dbReference type="NCBI Taxonomy" id="2743000"/>
    <lineage>
        <taxon>Bacteria</taxon>
        <taxon>Bacillati</taxon>
        <taxon>Bacillota</taxon>
        <taxon>Bacilli</taxon>
        <taxon>Bacillales</taxon>
        <taxon>Bacillaceae</taxon>
        <taxon>Salicibibacter</taxon>
    </lineage>
</organism>
<name>A0A7T7CD06_9BACI</name>
<sequence length="59" mass="6888">MVYAVAKNRMEDDLEELRTRMMEAAKEHGMEHPLVLFYSREIDRVHTALLAEQYGTMCG</sequence>
<dbReference type="Pfam" id="PF09388">
    <property type="entry name" value="SpoOE-like"/>
    <property type="match status" value="1"/>
</dbReference>
<reference evidence="1 2" key="1">
    <citation type="submission" date="2020-06" db="EMBL/GenBank/DDBJ databases">
        <title>Genomic analysis of Salicibibacter sp. NKC5-3.</title>
        <authorList>
            <person name="Oh Y.J."/>
        </authorList>
    </citation>
    <scope>NUCLEOTIDE SEQUENCE [LARGE SCALE GENOMIC DNA]</scope>
    <source>
        <strain evidence="1 2">NKC5-3</strain>
    </source>
</reference>
<evidence type="ECO:0000313" key="1">
    <source>
        <dbReference type="EMBL" id="QQK77493.1"/>
    </source>
</evidence>
<dbReference type="InterPro" id="IPR018540">
    <property type="entry name" value="Spo0E-like"/>
</dbReference>
<protein>
    <submittedName>
        <fullName evidence="1">Aspartyl-phosphate phosphatase Spo0E family protein</fullName>
    </submittedName>
</protein>
<dbReference type="InterPro" id="IPR036638">
    <property type="entry name" value="HLH_DNA-bd_sf"/>
</dbReference>
<accession>A0A7T7CD06</accession>
<dbReference type="Proteomes" id="UP000595823">
    <property type="component" value="Chromosome"/>
</dbReference>
<dbReference type="InterPro" id="IPR037208">
    <property type="entry name" value="Spo0E-like_sf"/>
</dbReference>
<dbReference type="Gene3D" id="4.10.280.10">
    <property type="entry name" value="Helix-loop-helix DNA-binding domain"/>
    <property type="match status" value="1"/>
</dbReference>
<evidence type="ECO:0000313" key="2">
    <source>
        <dbReference type="Proteomes" id="UP000595823"/>
    </source>
</evidence>
<dbReference type="RefSeq" id="WP_200124860.1">
    <property type="nucleotide sequence ID" value="NZ_CP054705.1"/>
</dbReference>
<dbReference type="EMBL" id="CP054705">
    <property type="protein sequence ID" value="QQK77493.1"/>
    <property type="molecule type" value="Genomic_DNA"/>
</dbReference>
<dbReference type="SUPFAM" id="SSF140500">
    <property type="entry name" value="BAS1536-like"/>
    <property type="match status" value="1"/>
</dbReference>
<dbReference type="AlphaFoldDB" id="A0A7T7CD06"/>